<dbReference type="InterPro" id="IPR055528">
    <property type="entry name" value="DUF7102"/>
</dbReference>
<evidence type="ECO:0000313" key="5">
    <source>
        <dbReference type="Proteomes" id="UP000186583"/>
    </source>
</evidence>
<feature type="region of interest" description="Disordered" evidence="1">
    <location>
        <begin position="593"/>
        <end position="632"/>
    </location>
</feature>
<evidence type="ECO:0000313" key="4">
    <source>
        <dbReference type="EMBL" id="OLN97647.1"/>
    </source>
</evidence>
<proteinExistence type="predicted"/>
<dbReference type="Proteomes" id="UP000186583">
    <property type="component" value="Unassembled WGS sequence"/>
</dbReference>
<feature type="domain" description="DUF7102" evidence="2">
    <location>
        <begin position="652"/>
        <end position="822"/>
    </location>
</feature>
<sequence length="906" mass="99969">MSDEDPGPAAYALAHDLFVDSQIHFTSGPKLSASLPLQLALISSDINLDNSDSLVSLVIPDPIFPPERDVKEEALDDVLEKLIGASCKEKLMELALESSEPQSRICQAAPKLELPSLRSDLRHDLKALARTVAGARLDDFFRNPSTLPLEPVDEREDEGLALPISAVHCHDQLARDAELGELDYSEEDLTYIAESIHADLTDEDLRRLGRAATMTPPLVGPPFLNSNERENFTSNNGVCAVETFSEPESLLAADVAQVEKHLDDLYGDEHQQDLPTSDILGIPSGTLSPEIFTSHCNNGDLMMEPPLLPMLYEETSKLEQEDTCRALIGGVATLYKHSEFEQGVDLSFVEDESSFNEQFCLLLKDKADQMMRRAEQEQIEIVDAIVRLQPPVLNFTHSEPDWQKVAGDASAMFRWICRRYQEHFKPAWWPRSRHEQKELRWIPFPTSLGKIDVAETVGDNRTLRQLFGGIGSAALPTSANYVRTERRLKILSLDDGDEELPILPSDNFFALSMHTPVEGLMELIRKRKIADAEEMSASIASPTVGVRSRQTTNHYTTNENLTHGLLLGEGETNAAGRLLSNYMDLRAAKRSKSASRFFPTPEKTTTTKPGPGGSIRHSHRPQSKPVPQPPIRVLGSDTPCLPIENLEEAPRIIISVDLPRYIISALRTKFSGIDLVDRDFTRHNTLAWSPGSAQRVEVVSPLFFEADIIPSPATGLILTNLLKVCQKALPGSKTQTSKLRERLVKVAPLYERVIVLVSDANPTGEQTRPLKDSETEAYASFVAFASSLGHHIGNTVTVMYVPGGTQTLANWTCALVSAHAREASSEVQQIIMSEETEWEVFLRRAGLNMYAAQVALAVAKDSQAGVSGDAALMRFLRMGAEQRAHILGGHLGGRRGLVDRVSARLG</sequence>
<comment type="caution">
    <text evidence="4">The sequence shown here is derived from an EMBL/GenBank/DDBJ whole genome shotgun (WGS) entry which is preliminary data.</text>
</comment>
<keyword evidence="5" id="KW-1185">Reference proteome</keyword>
<reference evidence="4 5" key="1">
    <citation type="submission" date="2016-11" db="EMBL/GenBank/DDBJ databases">
        <title>Draft Genome Assembly of Colletotrichum chlorophyti a pathogen of herbaceous plants.</title>
        <authorList>
            <person name="Gan P."/>
            <person name="Narusaka M."/>
            <person name="Tsushima A."/>
            <person name="Narusaka Y."/>
            <person name="Takano Y."/>
            <person name="Shirasu K."/>
        </authorList>
    </citation>
    <scope>NUCLEOTIDE SEQUENCE [LARGE SCALE GENOMIC DNA]</scope>
    <source>
        <strain evidence="4 5">NTL11</strain>
    </source>
</reference>
<dbReference type="OrthoDB" id="3647246at2759"/>
<dbReference type="Pfam" id="PF23395">
    <property type="entry name" value="SAM_6"/>
    <property type="match status" value="1"/>
</dbReference>
<dbReference type="InterPro" id="IPR057559">
    <property type="entry name" value="SAM_6"/>
</dbReference>
<name>A0A1Q8S8B6_9PEZI</name>
<protein>
    <submittedName>
        <fullName evidence="4">Uncharacterized protein</fullName>
    </submittedName>
</protein>
<dbReference type="AlphaFoldDB" id="A0A1Q8S8B6"/>
<accession>A0A1Q8S8B6</accession>
<feature type="compositionally biased region" description="Low complexity" evidence="1">
    <location>
        <begin position="599"/>
        <end position="609"/>
    </location>
</feature>
<feature type="domain" description="SAM-like" evidence="3">
    <location>
        <begin position="833"/>
        <end position="904"/>
    </location>
</feature>
<dbReference type="EMBL" id="MPGH01000008">
    <property type="protein sequence ID" value="OLN97647.1"/>
    <property type="molecule type" value="Genomic_DNA"/>
</dbReference>
<evidence type="ECO:0000256" key="1">
    <source>
        <dbReference type="SAM" id="MobiDB-lite"/>
    </source>
</evidence>
<evidence type="ECO:0000259" key="3">
    <source>
        <dbReference type="Pfam" id="PF23395"/>
    </source>
</evidence>
<organism evidence="4 5">
    <name type="scientific">Colletotrichum chlorophyti</name>
    <dbReference type="NCBI Taxonomy" id="708187"/>
    <lineage>
        <taxon>Eukaryota</taxon>
        <taxon>Fungi</taxon>
        <taxon>Dikarya</taxon>
        <taxon>Ascomycota</taxon>
        <taxon>Pezizomycotina</taxon>
        <taxon>Sordariomycetes</taxon>
        <taxon>Hypocreomycetidae</taxon>
        <taxon>Glomerellales</taxon>
        <taxon>Glomerellaceae</taxon>
        <taxon>Colletotrichum</taxon>
    </lineage>
</organism>
<dbReference type="Pfam" id="PF23394">
    <property type="entry name" value="DUF7102"/>
    <property type="match status" value="1"/>
</dbReference>
<gene>
    <name evidence="4" type="ORF">CCHL11_00939</name>
</gene>
<evidence type="ECO:0000259" key="2">
    <source>
        <dbReference type="Pfam" id="PF23394"/>
    </source>
</evidence>